<evidence type="ECO:0000256" key="1">
    <source>
        <dbReference type="SAM" id="MobiDB-lite"/>
    </source>
</evidence>
<dbReference type="AlphaFoldDB" id="A0AAJ0FSY7"/>
<reference evidence="2" key="1">
    <citation type="submission" date="2023-06" db="EMBL/GenBank/DDBJ databases">
        <title>Conoideocrella luteorostrata (Hypocreales: Clavicipitaceae), a potential biocontrol fungus for elongate hemlock scale in United States Christmas tree production areas.</title>
        <authorList>
            <person name="Barrett H."/>
            <person name="Lovett B."/>
            <person name="Macias A.M."/>
            <person name="Stajich J.E."/>
            <person name="Kasson M.T."/>
        </authorList>
    </citation>
    <scope>NUCLEOTIDE SEQUENCE</scope>
    <source>
        <strain evidence="2">ARSEF 14590</strain>
    </source>
</reference>
<feature type="compositionally biased region" description="Polar residues" evidence="1">
    <location>
        <begin position="196"/>
        <end position="207"/>
    </location>
</feature>
<feature type="region of interest" description="Disordered" evidence="1">
    <location>
        <begin position="253"/>
        <end position="279"/>
    </location>
</feature>
<evidence type="ECO:0000313" key="2">
    <source>
        <dbReference type="EMBL" id="KAK2596169.1"/>
    </source>
</evidence>
<gene>
    <name evidence="2" type="ORF">QQS21_006374</name>
</gene>
<name>A0AAJ0FSY7_9HYPO</name>
<evidence type="ECO:0000313" key="3">
    <source>
        <dbReference type="Proteomes" id="UP001251528"/>
    </source>
</evidence>
<organism evidence="2 3">
    <name type="scientific">Conoideocrella luteorostrata</name>
    <dbReference type="NCBI Taxonomy" id="1105319"/>
    <lineage>
        <taxon>Eukaryota</taxon>
        <taxon>Fungi</taxon>
        <taxon>Dikarya</taxon>
        <taxon>Ascomycota</taxon>
        <taxon>Pezizomycotina</taxon>
        <taxon>Sordariomycetes</taxon>
        <taxon>Hypocreomycetidae</taxon>
        <taxon>Hypocreales</taxon>
        <taxon>Clavicipitaceae</taxon>
        <taxon>Conoideocrella</taxon>
    </lineage>
</organism>
<proteinExistence type="predicted"/>
<keyword evidence="3" id="KW-1185">Reference proteome</keyword>
<sequence>MAHGYYQGWESDADPLHVDCSISPECQQMRTFLDLDSPTDSLCSLPADGCAYVDCYGASFLLLSPAPSVVSTMHTANALSTAEIGDTETIASSVDPGDVKVSLRGQLSPSLSFASFPGSSSTITTCTSSSSSISSQNRHSILPGTRQHFLHRQRDSIDDDVNYVDEYHTGSPRHRYTNSMRLLDRYLFEQPPTSAPKPQSRSTNRSDSPVRSASKSWRSSSDERSASSDGLASSVPLSKDEFEALPVTIQRKVSDFSTVRVHGKRKTDVSGLEKLESDQ</sequence>
<dbReference type="EMBL" id="JASWJB010000118">
    <property type="protein sequence ID" value="KAK2596169.1"/>
    <property type="molecule type" value="Genomic_DNA"/>
</dbReference>
<comment type="caution">
    <text evidence="2">The sequence shown here is derived from an EMBL/GenBank/DDBJ whole genome shotgun (WGS) entry which is preliminary data.</text>
</comment>
<accession>A0AAJ0FSY7</accession>
<dbReference type="Proteomes" id="UP001251528">
    <property type="component" value="Unassembled WGS sequence"/>
</dbReference>
<protein>
    <submittedName>
        <fullName evidence="2">Uncharacterized protein</fullName>
    </submittedName>
</protein>
<feature type="region of interest" description="Disordered" evidence="1">
    <location>
        <begin position="190"/>
        <end position="239"/>
    </location>
</feature>
<feature type="compositionally biased region" description="Basic and acidic residues" evidence="1">
    <location>
        <begin position="266"/>
        <end position="279"/>
    </location>
</feature>
<feature type="compositionally biased region" description="Low complexity" evidence="1">
    <location>
        <begin position="209"/>
        <end position="219"/>
    </location>
</feature>